<organism evidence="1 2">
    <name type="scientific">Fusarium agapanthi</name>
    <dbReference type="NCBI Taxonomy" id="1803897"/>
    <lineage>
        <taxon>Eukaryota</taxon>
        <taxon>Fungi</taxon>
        <taxon>Dikarya</taxon>
        <taxon>Ascomycota</taxon>
        <taxon>Pezizomycotina</taxon>
        <taxon>Sordariomycetes</taxon>
        <taxon>Hypocreomycetidae</taxon>
        <taxon>Hypocreales</taxon>
        <taxon>Nectriaceae</taxon>
        <taxon>Fusarium</taxon>
        <taxon>Fusarium fujikuroi species complex</taxon>
    </lineage>
</organism>
<protein>
    <submittedName>
        <fullName evidence="1">Uncharacterized protein</fullName>
    </submittedName>
</protein>
<dbReference type="EMBL" id="LUFC02001553">
    <property type="protein sequence ID" value="KAF4473534.1"/>
    <property type="molecule type" value="Genomic_DNA"/>
</dbReference>
<name>A0A9P5AXL5_9HYPO</name>
<reference evidence="1" key="1">
    <citation type="submission" date="2020-01" db="EMBL/GenBank/DDBJ databases">
        <title>Identification and distribution of gene clusters putatively required for synthesis of sphingolipid metabolism inhibitors in phylogenetically diverse species of the filamentous fungus Fusarium.</title>
        <authorList>
            <person name="Kim H.-S."/>
            <person name="Busman M."/>
            <person name="Brown D.W."/>
            <person name="Divon H."/>
            <person name="Uhlig S."/>
            <person name="Proctor R.H."/>
        </authorList>
    </citation>
    <scope>NUCLEOTIDE SEQUENCE</scope>
    <source>
        <strain evidence="1">NRRL 31653</strain>
    </source>
</reference>
<sequence>MFIYHGIVNQVTSCLVEFIVVVLPSRVKVSSPFIVLCQRGIQGSLLESLDKDVQAPSAAPQTFEAVIETMSVAPDGKMATFTSKHFASTLHLPKDMTTLHLSFQMDGQRPPLSCSMALAMHHPLSAERSRDYVPVIFRGPLHLADQLQGNLIALVLSQKKQEEEVSSPMHACIYWNGKVATTAETSAVPGLFSHTKELEVGVQAQDGEQEHAHFSLNNQSHDFQGKLSQCADGKCVLDLSLRTRHDLSGSTDWTVATIPQLEKHQETLLQMVADFSSSGTAIIENDSTDVVSCTVESSTDERYTEAMTNAGLVLACLGCWFTAPLFIGVAVGSSGFLITAKSWIDTLWSDNTSKTMLLYPQDKMQQIMTGWATNYDIIMVLNHIEDNGKSLSVTSYRIPKVTDRTYKVTMIPHWGRVKQTDFFSIPFRTPHKILSRRLLGIRGLSPDVSSGSMPESLNEGDVVSYSSNGALLASYDSRDFWGWSGDCYFRCGPDAGQIAIVQGDNAHFGPRNNVRVYHLAEDPYTPVVYVEDAEIIFDGPGRIPRNDIGGAKTNDEVLKLIEAHQQRSKYPENWGYCHEYWQNPQTVYAWRWTANNLVKRNINRNTYFVVGPESWTHTAILDG</sequence>
<dbReference type="OrthoDB" id="5076671at2759"/>
<accession>A0A9P5AXL5</accession>
<gene>
    <name evidence="1" type="ORF">FAGAP_13017</name>
</gene>
<evidence type="ECO:0000313" key="2">
    <source>
        <dbReference type="Proteomes" id="UP000737391"/>
    </source>
</evidence>
<dbReference type="Proteomes" id="UP000737391">
    <property type="component" value="Unassembled WGS sequence"/>
</dbReference>
<evidence type="ECO:0000313" key="1">
    <source>
        <dbReference type="EMBL" id="KAF4473534.1"/>
    </source>
</evidence>
<comment type="caution">
    <text evidence="1">The sequence shown here is derived from an EMBL/GenBank/DDBJ whole genome shotgun (WGS) entry which is preliminary data.</text>
</comment>
<proteinExistence type="predicted"/>
<keyword evidence="2" id="KW-1185">Reference proteome</keyword>
<dbReference type="AlphaFoldDB" id="A0A9P5AXL5"/>